<evidence type="ECO:0000313" key="4">
    <source>
        <dbReference type="Proteomes" id="UP000765509"/>
    </source>
</evidence>
<reference evidence="3" key="1">
    <citation type="submission" date="2021-03" db="EMBL/GenBank/DDBJ databases">
        <title>Draft genome sequence of rust myrtle Austropuccinia psidii MF-1, a brazilian biotype.</title>
        <authorList>
            <person name="Quecine M.C."/>
            <person name="Pachon D.M.R."/>
            <person name="Bonatelli M.L."/>
            <person name="Correr F.H."/>
            <person name="Franceschini L.M."/>
            <person name="Leite T.F."/>
            <person name="Margarido G.R.A."/>
            <person name="Almeida C.A."/>
            <person name="Ferrarezi J.A."/>
            <person name="Labate C.A."/>
        </authorList>
    </citation>
    <scope>NUCLEOTIDE SEQUENCE</scope>
    <source>
        <strain evidence="3">MF-1</strain>
    </source>
</reference>
<feature type="compositionally biased region" description="Basic and acidic residues" evidence="1">
    <location>
        <begin position="1"/>
        <end position="14"/>
    </location>
</feature>
<evidence type="ECO:0000313" key="3">
    <source>
        <dbReference type="EMBL" id="MBW0524994.1"/>
    </source>
</evidence>
<comment type="caution">
    <text evidence="3">The sequence shown here is derived from an EMBL/GenBank/DDBJ whole genome shotgun (WGS) entry which is preliminary data.</text>
</comment>
<evidence type="ECO:0000256" key="1">
    <source>
        <dbReference type="SAM" id="MobiDB-lite"/>
    </source>
</evidence>
<protein>
    <recommendedName>
        <fullName evidence="2">Retrovirus-related Pol polyprotein from transposon TNT 1-94-like beta-barrel domain-containing protein</fullName>
    </recommendedName>
</protein>
<feature type="domain" description="Retrovirus-related Pol polyprotein from transposon TNT 1-94-like beta-barrel" evidence="2">
    <location>
        <begin position="57"/>
        <end position="131"/>
    </location>
</feature>
<gene>
    <name evidence="3" type="ORF">O181_064709</name>
</gene>
<dbReference type="Proteomes" id="UP000765509">
    <property type="component" value="Unassembled WGS sequence"/>
</dbReference>
<keyword evidence="4" id="KW-1185">Reference proteome</keyword>
<organism evidence="3 4">
    <name type="scientific">Austropuccinia psidii MF-1</name>
    <dbReference type="NCBI Taxonomy" id="1389203"/>
    <lineage>
        <taxon>Eukaryota</taxon>
        <taxon>Fungi</taxon>
        <taxon>Dikarya</taxon>
        <taxon>Basidiomycota</taxon>
        <taxon>Pucciniomycotina</taxon>
        <taxon>Pucciniomycetes</taxon>
        <taxon>Pucciniales</taxon>
        <taxon>Sphaerophragmiaceae</taxon>
        <taxon>Austropuccinia</taxon>
    </lineage>
</organism>
<dbReference type="AlphaFoldDB" id="A0A9Q3I3U1"/>
<evidence type="ECO:0000259" key="2">
    <source>
        <dbReference type="Pfam" id="PF22936"/>
    </source>
</evidence>
<accession>A0A9Q3I3U1</accession>
<feature type="region of interest" description="Disordered" evidence="1">
    <location>
        <begin position="1"/>
        <end position="34"/>
    </location>
</feature>
<dbReference type="InterPro" id="IPR054722">
    <property type="entry name" value="PolX-like_BBD"/>
</dbReference>
<dbReference type="Pfam" id="PF22936">
    <property type="entry name" value="Pol_BBD"/>
    <property type="match status" value="1"/>
</dbReference>
<dbReference type="EMBL" id="AVOT02031460">
    <property type="protein sequence ID" value="MBW0524994.1"/>
    <property type="molecule type" value="Genomic_DNA"/>
</dbReference>
<proteinExistence type="predicted"/>
<dbReference type="OrthoDB" id="2135676at2759"/>
<name>A0A9Q3I3U1_9BASI</name>
<sequence length="219" mass="24746">MHKESRCWVEHPELRPPLNKNKNKQNRQDSDAETHQTGMTALFTSKTVCLNNRNSLVIDCGATHHMFNNKALFSDLIDTPEFRIKTSDPTGNLFYIGRGTVSVVVNEKTLTLNNCLYVPHLSINLISLLEMFDCSLNISKKDKNFVITRNSQSIISGQICNNLMISNFTKHASFLTIGKQPCWNDRLSHPSNQVLKGMGLPALEQDHCDKNAWIVCTLT</sequence>